<feature type="chain" id="PRO_5003492534" description="Ferrochelatase" evidence="14">
    <location>
        <begin position="18"/>
        <end position="736"/>
    </location>
</feature>
<dbReference type="HOGENOM" id="CLU_022263_0_0_1"/>
<dbReference type="EC" id="4.98.1.1" evidence="13"/>
<dbReference type="HAMAP" id="MF_00323">
    <property type="entry name" value="Ferrochelatase"/>
    <property type="match status" value="1"/>
</dbReference>
<evidence type="ECO:0000256" key="14">
    <source>
        <dbReference type="SAM" id="SignalP"/>
    </source>
</evidence>
<dbReference type="InterPro" id="IPR013319">
    <property type="entry name" value="GH11/12"/>
</dbReference>
<dbReference type="Pfam" id="PF00762">
    <property type="entry name" value="Ferrochelatase"/>
    <property type="match status" value="1"/>
</dbReference>
<keyword evidence="10" id="KW-0472">Membrane</keyword>
<comment type="subcellular location">
    <subcellularLocation>
        <location evidence="1">Mitochondrion inner membrane</location>
        <topology evidence="1">Peripheral membrane protein</topology>
        <orientation evidence="1">Matrix side</orientation>
    </subcellularLocation>
</comment>
<dbReference type="Proteomes" id="UP000009131">
    <property type="component" value="Unassembled WGS sequence"/>
</dbReference>
<comment type="function">
    <text evidence="13">Catalyzes the ferrous insertion into protoporphyrin IX.</text>
</comment>
<dbReference type="FunFam" id="3.40.50.1400:FF:000003">
    <property type="entry name" value="Ferrochelatase"/>
    <property type="match status" value="1"/>
</dbReference>
<evidence type="ECO:0000256" key="4">
    <source>
        <dbReference type="ARBA" id="ARBA00007718"/>
    </source>
</evidence>
<keyword evidence="5 13" id="KW-0999">Mitochondrion inner membrane</keyword>
<evidence type="ECO:0000256" key="8">
    <source>
        <dbReference type="ARBA" id="ARBA00023128"/>
    </source>
</evidence>
<evidence type="ECO:0000256" key="7">
    <source>
        <dbReference type="ARBA" id="ARBA00023004"/>
    </source>
</evidence>
<dbReference type="InterPro" id="IPR033644">
    <property type="entry name" value="Ferrochelatase_C"/>
</dbReference>
<evidence type="ECO:0000256" key="11">
    <source>
        <dbReference type="ARBA" id="ARBA00023239"/>
    </source>
</evidence>
<dbReference type="AlphaFoldDB" id="G7E0F7"/>
<keyword evidence="6" id="KW-0809">Transit peptide</keyword>
<evidence type="ECO:0000256" key="12">
    <source>
        <dbReference type="ARBA" id="ARBA00023244"/>
    </source>
</evidence>
<dbReference type="Pfam" id="PF01670">
    <property type="entry name" value="Glyco_hydro_12"/>
    <property type="match status" value="1"/>
</dbReference>
<comment type="similarity">
    <text evidence="3">Belongs to the glycosyl hydrolase 12 (cellulase H) family.</text>
</comment>
<evidence type="ECO:0000256" key="10">
    <source>
        <dbReference type="ARBA" id="ARBA00023136"/>
    </source>
</evidence>
<dbReference type="PANTHER" id="PTHR11108">
    <property type="entry name" value="FERROCHELATASE"/>
    <property type="match status" value="1"/>
</dbReference>
<organism evidence="15 16">
    <name type="scientific">Mixia osmundae (strain CBS 9802 / IAM 14324 / JCM 22182 / KY 12970)</name>
    <dbReference type="NCBI Taxonomy" id="764103"/>
    <lineage>
        <taxon>Eukaryota</taxon>
        <taxon>Fungi</taxon>
        <taxon>Dikarya</taxon>
        <taxon>Basidiomycota</taxon>
        <taxon>Pucciniomycotina</taxon>
        <taxon>Mixiomycetes</taxon>
        <taxon>Mixiales</taxon>
        <taxon>Mixiaceae</taxon>
        <taxon>Mixia</taxon>
    </lineage>
</organism>
<evidence type="ECO:0000256" key="9">
    <source>
        <dbReference type="ARBA" id="ARBA00023133"/>
    </source>
</evidence>
<dbReference type="InterPro" id="IPR002594">
    <property type="entry name" value="GH12"/>
</dbReference>
<dbReference type="InParanoid" id="G7E0F7"/>
<dbReference type="GO" id="GO:0000272">
    <property type="term" value="P:polysaccharide catabolic process"/>
    <property type="evidence" value="ECO:0007669"/>
    <property type="project" value="InterPro"/>
</dbReference>
<evidence type="ECO:0000313" key="15">
    <source>
        <dbReference type="EMBL" id="GAA96317.1"/>
    </source>
</evidence>
<keyword evidence="12 13" id="KW-0627">Porphyrin biosynthesis</keyword>
<dbReference type="GO" id="GO:0006783">
    <property type="term" value="P:heme biosynthetic process"/>
    <property type="evidence" value="ECO:0007669"/>
    <property type="project" value="UniProtKB-UniRule"/>
</dbReference>
<evidence type="ECO:0000256" key="5">
    <source>
        <dbReference type="ARBA" id="ARBA00022792"/>
    </source>
</evidence>
<evidence type="ECO:0000256" key="1">
    <source>
        <dbReference type="ARBA" id="ARBA00004443"/>
    </source>
</evidence>
<reference evidence="15 16" key="2">
    <citation type="journal article" date="2012" name="Open Biol.">
        <title>Characteristics of nucleosomes and linker DNA regions on the genome of the basidiomycete Mixia osmundae revealed by mono- and dinucleosome mapping.</title>
        <authorList>
            <person name="Nishida H."/>
            <person name="Kondo S."/>
            <person name="Matsumoto T."/>
            <person name="Suzuki Y."/>
            <person name="Yoshikawa H."/>
            <person name="Taylor T.D."/>
            <person name="Sugiyama J."/>
        </authorList>
    </citation>
    <scope>NUCLEOTIDE SEQUENCE [LARGE SCALE GENOMIC DNA]</scope>
    <source>
        <strain evidence="16">CBS 9802 / IAM 14324 / JCM 22182 / KY 12970</strain>
    </source>
</reference>
<dbReference type="STRING" id="764103.G7E0F7"/>
<keyword evidence="8" id="KW-0496">Mitochondrion</keyword>
<dbReference type="UniPathway" id="UPA00252">
    <property type="reaction ID" value="UER00325"/>
</dbReference>
<proteinExistence type="inferred from homology"/>
<comment type="similarity">
    <text evidence="4 13">Belongs to the ferrochelatase family.</text>
</comment>
<keyword evidence="7 13" id="KW-0408">Iron</keyword>
<dbReference type="InterPro" id="IPR001015">
    <property type="entry name" value="Ferrochelatase"/>
</dbReference>
<dbReference type="Gene3D" id="2.60.120.180">
    <property type="match status" value="1"/>
</dbReference>
<protein>
    <recommendedName>
        <fullName evidence="13">Ferrochelatase</fullName>
        <ecNumber evidence="13">4.98.1.1</ecNumber>
    </recommendedName>
</protein>
<keyword evidence="14" id="KW-0732">Signal</keyword>
<accession>G7E0F7</accession>
<dbReference type="OrthoDB" id="1323at2759"/>
<evidence type="ECO:0000256" key="6">
    <source>
        <dbReference type="ARBA" id="ARBA00022946"/>
    </source>
</evidence>
<dbReference type="GO" id="GO:0008810">
    <property type="term" value="F:cellulase activity"/>
    <property type="evidence" value="ECO:0007669"/>
    <property type="project" value="InterPro"/>
</dbReference>
<reference evidence="15 16" key="1">
    <citation type="journal article" date="2011" name="J. Gen. Appl. Microbiol.">
        <title>Draft genome sequencing of the enigmatic basidiomycete Mixia osmundae.</title>
        <authorList>
            <person name="Nishida H."/>
            <person name="Nagatsuka Y."/>
            <person name="Sugiyama J."/>
        </authorList>
    </citation>
    <scope>NUCLEOTIDE SEQUENCE [LARGE SCALE GENOMIC DNA]</scope>
    <source>
        <strain evidence="16">CBS 9802 / IAM 14324 / JCM 22182 / KY 12970</strain>
    </source>
</reference>
<dbReference type="CDD" id="cd00419">
    <property type="entry name" value="Ferrochelatase_C"/>
    <property type="match status" value="1"/>
</dbReference>
<dbReference type="SUPFAM" id="SSF53800">
    <property type="entry name" value="Chelatase"/>
    <property type="match status" value="1"/>
</dbReference>
<keyword evidence="11 13" id="KW-0456">Lyase</keyword>
<dbReference type="InterPro" id="IPR019772">
    <property type="entry name" value="Ferrochelatase_AS"/>
</dbReference>
<sequence>MIGLFALFALCAQLCMATHIKRGPHRLAGQVDDRRFSRREFGERKLGLATKLLTDQWATQDVCDNKYTVMADKWNQDSGSGSQSTQVYECNAGKAAFASQWQWQNAQDQVKTYSSVALKSTQNSLQQPISNYKSLQSSWSWTVEGPADAHWDVSFDIWLGTAPNDGGSSAVSAFEIMVWTGHQNAAPVGPQIGTVTLQGTTWTVHAGPVSHWTCISFVAPDNIEQYQGDVLDFVRWGVENVNGLNDELILNAVEAGTEAFIDQRQTLLNAELSVEGADVAWQGYVYVCCGESRRSNFEIERTSILREVVMQRSSRLVGCLARNRSNLANGISARSTLATARPSLLPALGCAPTEQSTQRRTLATPAAERASLTGIDRSTSNRPPTGVVFMNMGGPSTVPETGDFLSRLFHDGDLIPLPFQRFLAPAIAKRRTPKIEKQYEAIGGGSPILRWTKEQAKGMVELLDELSPATAPHKAYVAFRYARPLTEDCLDEMARDGVTKAVAFTQYPQYSCSTTGSSLNEMYAVLKQRQELDKIEWSVIDRWPTHAGLIDAVARNIEVALQQYPADKRDDVVLLFSAHSLPMSVVNRGDPYPAEVASTVHAVMTKLGHSHQYRLVWQSSVGPSAWLGPQTSDSIKGLAKLGHNDVLLVPIAFTSDHIETLYELDVELMEEAHELGMTGVKRVESLNASPIFIRALADIAAQHLESGKVVSKQMMLRCPQCTSERCGPTKAYFARQ</sequence>
<dbReference type="SUPFAM" id="SSF49899">
    <property type="entry name" value="Concanavalin A-like lectins/glucanases"/>
    <property type="match status" value="1"/>
</dbReference>
<dbReference type="PROSITE" id="PS00534">
    <property type="entry name" value="FERROCHELATASE"/>
    <property type="match status" value="1"/>
</dbReference>
<dbReference type="InterPro" id="IPR033659">
    <property type="entry name" value="Ferrochelatase_N"/>
</dbReference>
<comment type="caution">
    <text evidence="15">The sequence shown here is derived from an EMBL/GenBank/DDBJ whole genome shotgun (WGS) entry which is preliminary data.</text>
</comment>
<keyword evidence="16" id="KW-1185">Reference proteome</keyword>
<feature type="signal peptide" evidence="14">
    <location>
        <begin position="1"/>
        <end position="17"/>
    </location>
</feature>
<dbReference type="Gene3D" id="3.40.50.1400">
    <property type="match status" value="2"/>
</dbReference>
<gene>
    <name evidence="15" type="primary">Mo02983</name>
    <name evidence="15" type="ORF">E5Q_02983</name>
</gene>
<evidence type="ECO:0000256" key="2">
    <source>
        <dbReference type="ARBA" id="ARBA00004943"/>
    </source>
</evidence>
<name>G7E0F7_MIXOS</name>
<dbReference type="GO" id="GO:0004325">
    <property type="term" value="F:ferrochelatase activity"/>
    <property type="evidence" value="ECO:0007669"/>
    <property type="project" value="UniProtKB-UniRule"/>
</dbReference>
<dbReference type="EMBL" id="BABT02000078">
    <property type="protein sequence ID" value="GAA96317.1"/>
    <property type="molecule type" value="Genomic_DNA"/>
</dbReference>
<dbReference type="InterPro" id="IPR013320">
    <property type="entry name" value="ConA-like_dom_sf"/>
</dbReference>
<comment type="catalytic activity">
    <reaction evidence="13">
        <text>heme b + 2 H(+) = protoporphyrin IX + Fe(2+)</text>
        <dbReference type="Rhea" id="RHEA:22584"/>
        <dbReference type="ChEBI" id="CHEBI:15378"/>
        <dbReference type="ChEBI" id="CHEBI:29033"/>
        <dbReference type="ChEBI" id="CHEBI:57306"/>
        <dbReference type="ChEBI" id="CHEBI:60344"/>
        <dbReference type="EC" id="4.98.1.1"/>
    </reaction>
</comment>
<dbReference type="eggNOG" id="KOG1321">
    <property type="taxonomic scope" value="Eukaryota"/>
</dbReference>
<evidence type="ECO:0000313" key="16">
    <source>
        <dbReference type="Proteomes" id="UP000009131"/>
    </source>
</evidence>
<evidence type="ECO:0000256" key="3">
    <source>
        <dbReference type="ARBA" id="ARBA00005519"/>
    </source>
</evidence>
<comment type="pathway">
    <text evidence="2 13">Porphyrin-containing compound metabolism; protoheme biosynthesis; protoheme from protoporphyrin-IX: step 1/1.</text>
</comment>
<dbReference type="NCBIfam" id="TIGR00109">
    <property type="entry name" value="hemH"/>
    <property type="match status" value="1"/>
</dbReference>
<dbReference type="GO" id="GO:0005743">
    <property type="term" value="C:mitochondrial inner membrane"/>
    <property type="evidence" value="ECO:0007669"/>
    <property type="project" value="UniProtKB-SubCell"/>
</dbReference>
<dbReference type="CDD" id="cd03411">
    <property type="entry name" value="Ferrochelatase_N"/>
    <property type="match status" value="1"/>
</dbReference>
<evidence type="ECO:0000256" key="13">
    <source>
        <dbReference type="RuleBase" id="RU000607"/>
    </source>
</evidence>
<keyword evidence="9 13" id="KW-0350">Heme biosynthesis</keyword>
<dbReference type="PANTHER" id="PTHR11108:SF1">
    <property type="entry name" value="FERROCHELATASE, MITOCHONDRIAL"/>
    <property type="match status" value="1"/>
</dbReference>